<evidence type="ECO:0000313" key="2">
    <source>
        <dbReference type="EMBL" id="RZS57723.1"/>
    </source>
</evidence>
<organism evidence="2 3">
    <name type="scientific">Microcella putealis</name>
    <dbReference type="NCBI Taxonomy" id="337005"/>
    <lineage>
        <taxon>Bacteria</taxon>
        <taxon>Bacillati</taxon>
        <taxon>Actinomycetota</taxon>
        <taxon>Actinomycetes</taxon>
        <taxon>Micrococcales</taxon>
        <taxon>Microbacteriaceae</taxon>
        <taxon>Microcella</taxon>
    </lineage>
</organism>
<reference evidence="2 3" key="1">
    <citation type="journal article" date="2015" name="Stand. Genomic Sci.">
        <title>Genomic Encyclopedia of Bacterial and Archaeal Type Strains, Phase III: the genomes of soil and plant-associated and newly described type strains.</title>
        <authorList>
            <person name="Whitman W.B."/>
            <person name="Woyke T."/>
            <person name="Klenk H.P."/>
            <person name="Zhou Y."/>
            <person name="Lilburn T.G."/>
            <person name="Beck B.J."/>
            <person name="De Vos P."/>
            <person name="Vandamme P."/>
            <person name="Eisen J.A."/>
            <person name="Garrity G."/>
            <person name="Hugenholtz P."/>
            <person name="Kyrpides N.C."/>
        </authorList>
    </citation>
    <scope>NUCLEOTIDE SEQUENCE [LARGE SCALE GENOMIC DNA]</scope>
    <source>
        <strain evidence="2 3">CV2</strain>
    </source>
</reference>
<dbReference type="AlphaFoldDB" id="A0A4Q7LTR3"/>
<dbReference type="Gene3D" id="1.20.120.330">
    <property type="entry name" value="Nucleotidyltransferases domain 2"/>
    <property type="match status" value="1"/>
</dbReference>
<gene>
    <name evidence="2" type="ORF">EV141_1441</name>
</gene>
<name>A0A4Q7LTR3_9MICO</name>
<proteinExistence type="predicted"/>
<evidence type="ECO:0000259" key="1">
    <source>
        <dbReference type="Pfam" id="PF05168"/>
    </source>
</evidence>
<dbReference type="Proteomes" id="UP000293519">
    <property type="component" value="Unassembled WGS sequence"/>
</dbReference>
<sequence length="153" mass="16413">MTWAQGQAVIEQLLSSGNLERVTPNLTAAEASLSICEAHITAARTIRRDDPVGAVSLAYDAARKALVALMLAQGLRPTRRGGHVAVTEAASAQLDPPLRVGRRVDRIRRLRNANEYPDAATRLASVGDADDAIEVAVEALDAARRMLPHLTPF</sequence>
<keyword evidence="3" id="KW-1185">Reference proteome</keyword>
<comment type="caution">
    <text evidence="2">The sequence shown here is derived from an EMBL/GenBank/DDBJ whole genome shotgun (WGS) entry which is preliminary data.</text>
</comment>
<feature type="domain" description="HEPN" evidence="1">
    <location>
        <begin position="42"/>
        <end position="144"/>
    </location>
</feature>
<dbReference type="RefSeq" id="WP_157985523.1">
    <property type="nucleotide sequence ID" value="NZ_SGWW01000002.1"/>
</dbReference>
<dbReference type="Pfam" id="PF05168">
    <property type="entry name" value="HEPN"/>
    <property type="match status" value="1"/>
</dbReference>
<dbReference type="OrthoDB" id="3728235at2"/>
<protein>
    <submittedName>
        <fullName evidence="2">HEPN domain-containing protein</fullName>
    </submittedName>
</protein>
<dbReference type="InterPro" id="IPR007842">
    <property type="entry name" value="HEPN_dom"/>
</dbReference>
<accession>A0A4Q7LTR3</accession>
<dbReference type="EMBL" id="SGWW01000002">
    <property type="protein sequence ID" value="RZS57723.1"/>
    <property type="molecule type" value="Genomic_DNA"/>
</dbReference>
<evidence type="ECO:0000313" key="3">
    <source>
        <dbReference type="Proteomes" id="UP000293519"/>
    </source>
</evidence>